<dbReference type="Gene3D" id="1.10.260.40">
    <property type="entry name" value="lambda repressor-like DNA-binding domains"/>
    <property type="match status" value="1"/>
</dbReference>
<dbReference type="Proteomes" id="UP000601223">
    <property type="component" value="Unassembled WGS sequence"/>
</dbReference>
<keyword evidence="3" id="KW-1185">Reference proteome</keyword>
<sequence>MRGMTSAMTIGERVAWYRRRRGLSQEVLAGLVGRTVDWLSKVENNRIELDRLSVIKAMADALDIALGDLLAEPSLLEWTSETGHRTVSALRDALLDYRQITMFGRSVGAVEPPTIDQLTRQVCELWDAYQASRFGYVTARLPELLTQAQAAVEVGPSTMEPHRLLGLTYQLAATQLTKIGEADLAWIAAERGLATARQTEDIAVIGSLTRSVVHALQSAGKYREAVRLTEDAAGMFASSLRTADGEILSIYGTLLLAGSMAAARADDRTATRSFIAEAYSAGRRLGRDGNHLWTAFGPTNVAVHRVATAAELGDIQFAVGLGPRIDTSAMPMERRVRHALEVARAYSRWNRNEEAQATLLDAEQMAPEQVRYHFLGRQLVTGWLRRGRAKPTPTLLALAKRMNMLQ</sequence>
<dbReference type="GO" id="GO:0003677">
    <property type="term" value="F:DNA binding"/>
    <property type="evidence" value="ECO:0007669"/>
    <property type="project" value="InterPro"/>
</dbReference>
<evidence type="ECO:0000313" key="2">
    <source>
        <dbReference type="EMBL" id="GIF84403.1"/>
    </source>
</evidence>
<organism evidence="2 3">
    <name type="scientific">Catellatospora bangladeshensis</name>
    <dbReference type="NCBI Taxonomy" id="310355"/>
    <lineage>
        <taxon>Bacteria</taxon>
        <taxon>Bacillati</taxon>
        <taxon>Actinomycetota</taxon>
        <taxon>Actinomycetes</taxon>
        <taxon>Micromonosporales</taxon>
        <taxon>Micromonosporaceae</taxon>
        <taxon>Catellatospora</taxon>
    </lineage>
</organism>
<accession>A0A8J3NLU9</accession>
<feature type="domain" description="HTH cro/C1-type" evidence="1">
    <location>
        <begin position="17"/>
        <end position="69"/>
    </location>
</feature>
<gene>
    <name evidence="2" type="ORF">Cba03nite_57520</name>
</gene>
<dbReference type="Pfam" id="PF13560">
    <property type="entry name" value="HTH_31"/>
    <property type="match status" value="1"/>
</dbReference>
<comment type="caution">
    <text evidence="2">The sequence shown here is derived from an EMBL/GenBank/DDBJ whole genome shotgun (WGS) entry which is preliminary data.</text>
</comment>
<evidence type="ECO:0000259" key="1">
    <source>
        <dbReference type="PROSITE" id="PS50943"/>
    </source>
</evidence>
<proteinExistence type="predicted"/>
<dbReference type="AlphaFoldDB" id="A0A8J3NLU9"/>
<dbReference type="InterPro" id="IPR010982">
    <property type="entry name" value="Lambda_DNA-bd_dom_sf"/>
</dbReference>
<reference evidence="2 3" key="1">
    <citation type="submission" date="2021-01" db="EMBL/GenBank/DDBJ databases">
        <title>Whole genome shotgun sequence of Catellatospora bangladeshensis NBRC 107357.</title>
        <authorList>
            <person name="Komaki H."/>
            <person name="Tamura T."/>
        </authorList>
    </citation>
    <scope>NUCLEOTIDE SEQUENCE [LARGE SCALE GENOMIC DNA]</scope>
    <source>
        <strain evidence="2 3">NBRC 107357</strain>
    </source>
</reference>
<dbReference type="CDD" id="cd00093">
    <property type="entry name" value="HTH_XRE"/>
    <property type="match status" value="1"/>
</dbReference>
<name>A0A8J3NLU9_9ACTN</name>
<dbReference type="RefSeq" id="WP_203752671.1">
    <property type="nucleotide sequence ID" value="NZ_BONF01000037.1"/>
</dbReference>
<dbReference type="SMART" id="SM00530">
    <property type="entry name" value="HTH_XRE"/>
    <property type="match status" value="1"/>
</dbReference>
<evidence type="ECO:0000313" key="3">
    <source>
        <dbReference type="Proteomes" id="UP000601223"/>
    </source>
</evidence>
<dbReference type="SUPFAM" id="SSF47413">
    <property type="entry name" value="lambda repressor-like DNA-binding domains"/>
    <property type="match status" value="1"/>
</dbReference>
<dbReference type="EMBL" id="BONF01000037">
    <property type="protein sequence ID" value="GIF84403.1"/>
    <property type="molecule type" value="Genomic_DNA"/>
</dbReference>
<dbReference type="PROSITE" id="PS50943">
    <property type="entry name" value="HTH_CROC1"/>
    <property type="match status" value="1"/>
</dbReference>
<protein>
    <submittedName>
        <fullName evidence="2">Transcriptional regulator</fullName>
    </submittedName>
</protein>
<dbReference type="InterPro" id="IPR001387">
    <property type="entry name" value="Cro/C1-type_HTH"/>
</dbReference>